<keyword evidence="3" id="KW-1185">Reference proteome</keyword>
<dbReference type="PANTHER" id="PTHR36930">
    <property type="entry name" value="METAL-SULFUR CLUSTER BIOSYNTHESIS PROTEINS YUAD-RELATED"/>
    <property type="match status" value="1"/>
</dbReference>
<dbReference type="AlphaFoldDB" id="A0A4V3A6T6"/>
<dbReference type="GO" id="GO:0030151">
    <property type="term" value="F:molybdenum ion binding"/>
    <property type="evidence" value="ECO:0007669"/>
    <property type="project" value="InterPro"/>
</dbReference>
<dbReference type="Proteomes" id="UP000295131">
    <property type="component" value="Unassembled WGS sequence"/>
</dbReference>
<dbReference type="InterPro" id="IPR052716">
    <property type="entry name" value="MOSC_domain"/>
</dbReference>
<dbReference type="PANTHER" id="PTHR36930:SF1">
    <property type="entry name" value="MOSC DOMAIN-CONTAINING PROTEIN"/>
    <property type="match status" value="1"/>
</dbReference>
<dbReference type="InterPro" id="IPR005302">
    <property type="entry name" value="MoCF_Sase_C"/>
</dbReference>
<accession>A0A4V3A6T6</accession>
<comment type="caution">
    <text evidence="2">The sequence shown here is derived from an EMBL/GenBank/DDBJ whole genome shotgun (WGS) entry which is preliminary data.</text>
</comment>
<dbReference type="Gene3D" id="2.40.33.20">
    <property type="entry name" value="PK beta-barrel domain-like"/>
    <property type="match status" value="1"/>
</dbReference>
<dbReference type="OrthoDB" id="9808413at2"/>
<sequence length="212" mass="23711">MSIQTERSSLFPELDMEHPEIVPGRRLKARAVKLLAAPGNEMQTVEVDRLEVEIAGIVGDYHYGHSRKSGSREPWYPRGTEMCNERQLTLVAEDEMAHVAGLMGIERIEPEWIGANMVIEGLRLLSLLPPRTQLFFEGGVTLRVDGANVPCKFSGASIASHYPDRDQTELALAFPANARKRRGLVVRVEKPGVIERGEEITAAIPDQWIYRP</sequence>
<proteinExistence type="predicted"/>
<dbReference type="GO" id="GO:0003824">
    <property type="term" value="F:catalytic activity"/>
    <property type="evidence" value="ECO:0007669"/>
    <property type="project" value="InterPro"/>
</dbReference>
<dbReference type="SUPFAM" id="SSF50800">
    <property type="entry name" value="PK beta-barrel domain-like"/>
    <property type="match status" value="1"/>
</dbReference>
<evidence type="ECO:0000313" key="3">
    <source>
        <dbReference type="Proteomes" id="UP000295131"/>
    </source>
</evidence>
<dbReference type="GO" id="GO:0030170">
    <property type="term" value="F:pyridoxal phosphate binding"/>
    <property type="evidence" value="ECO:0007669"/>
    <property type="project" value="InterPro"/>
</dbReference>
<reference evidence="2 3" key="1">
    <citation type="journal article" date="2013" name="Int. J. Syst. Evol. Microbiol.">
        <title>Hoeflea suaedae sp. nov., an endophytic bacterium isolated from the root of the halophyte Suaeda maritima.</title>
        <authorList>
            <person name="Chung E.J."/>
            <person name="Park J.A."/>
            <person name="Pramanik P."/>
            <person name="Bibi F."/>
            <person name="Jeon C.O."/>
            <person name="Chung Y.R."/>
        </authorList>
    </citation>
    <scope>NUCLEOTIDE SEQUENCE [LARGE SCALE GENOMIC DNA]</scope>
    <source>
        <strain evidence="2 3">YC6898</strain>
    </source>
</reference>
<dbReference type="Pfam" id="PF03473">
    <property type="entry name" value="MOSC"/>
    <property type="match status" value="1"/>
</dbReference>
<organism evidence="2 3">
    <name type="scientific">Pseudohoeflea suaedae</name>
    <dbReference type="NCBI Taxonomy" id="877384"/>
    <lineage>
        <taxon>Bacteria</taxon>
        <taxon>Pseudomonadati</taxon>
        <taxon>Pseudomonadota</taxon>
        <taxon>Alphaproteobacteria</taxon>
        <taxon>Hyphomicrobiales</taxon>
        <taxon>Rhizobiaceae</taxon>
        <taxon>Pseudohoeflea</taxon>
    </lineage>
</organism>
<feature type="domain" description="MOSC" evidence="1">
    <location>
        <begin position="42"/>
        <end position="203"/>
    </location>
</feature>
<evidence type="ECO:0000259" key="1">
    <source>
        <dbReference type="PROSITE" id="PS51340"/>
    </source>
</evidence>
<protein>
    <submittedName>
        <fullName evidence="2">Molybdenum cofactor sulfurase</fullName>
    </submittedName>
</protein>
<gene>
    <name evidence="2" type="ORF">E2A64_16590</name>
</gene>
<dbReference type="RefSeq" id="WP_133285635.1">
    <property type="nucleotide sequence ID" value="NZ_SMSI01000004.1"/>
</dbReference>
<dbReference type="PROSITE" id="PS51340">
    <property type="entry name" value="MOSC"/>
    <property type="match status" value="1"/>
</dbReference>
<name>A0A4V3A6T6_9HYPH</name>
<evidence type="ECO:0000313" key="2">
    <source>
        <dbReference type="EMBL" id="TDH34289.1"/>
    </source>
</evidence>
<dbReference type="EMBL" id="SMSI01000004">
    <property type="protein sequence ID" value="TDH34289.1"/>
    <property type="molecule type" value="Genomic_DNA"/>
</dbReference>
<dbReference type="InterPro" id="IPR011037">
    <property type="entry name" value="Pyrv_Knase-like_insert_dom_sf"/>
</dbReference>